<keyword evidence="7 8" id="KW-0132">Cell division</keyword>
<evidence type="ECO:0000313" key="11">
    <source>
        <dbReference type="EMBL" id="KHT64610.1"/>
    </source>
</evidence>
<protein>
    <recommendedName>
        <fullName evidence="7 8">UDP-N-acetylmuramoylalanine--D-glutamate ligase</fullName>
        <ecNumber evidence="7 8">6.3.2.9</ecNumber>
    </recommendedName>
    <alternativeName>
        <fullName evidence="7">D-glutamic acid-adding enzyme</fullName>
    </alternativeName>
    <alternativeName>
        <fullName evidence="7">UDP-N-acetylmuramoyl-L-alanyl-D-glutamate synthetase</fullName>
    </alternativeName>
</protein>
<keyword evidence="7 8" id="KW-0961">Cell wall biogenesis/degradation</keyword>
<dbReference type="InterPro" id="IPR005762">
    <property type="entry name" value="MurD"/>
</dbReference>
<evidence type="ECO:0000259" key="9">
    <source>
        <dbReference type="Pfam" id="PF02875"/>
    </source>
</evidence>
<accession>A0A0B9GIJ7</accession>
<evidence type="ECO:0000256" key="1">
    <source>
        <dbReference type="ARBA" id="ARBA00004496"/>
    </source>
</evidence>
<dbReference type="Gene3D" id="3.90.190.20">
    <property type="entry name" value="Mur ligase, C-terminal domain"/>
    <property type="match status" value="1"/>
</dbReference>
<comment type="function">
    <text evidence="7 8">Cell wall formation. Catalyzes the addition of glutamate to the nucleotide precursor UDP-N-acetylmuramoyl-L-alanine (UMA).</text>
</comment>
<keyword evidence="7 8" id="KW-0133">Cell shape</keyword>
<evidence type="ECO:0000256" key="5">
    <source>
        <dbReference type="ARBA" id="ARBA00022741"/>
    </source>
</evidence>
<dbReference type="GO" id="GO:0008764">
    <property type="term" value="F:UDP-N-acetylmuramoylalanine-D-glutamate ligase activity"/>
    <property type="evidence" value="ECO:0007669"/>
    <property type="project" value="UniProtKB-UniRule"/>
</dbReference>
<evidence type="ECO:0000256" key="8">
    <source>
        <dbReference type="RuleBase" id="RU003664"/>
    </source>
</evidence>
<dbReference type="GO" id="GO:0005737">
    <property type="term" value="C:cytoplasm"/>
    <property type="evidence" value="ECO:0007669"/>
    <property type="project" value="UniProtKB-SubCell"/>
</dbReference>
<sequence>MKGLEGVKQVVVIGLGMTGLSVVNHLLRATQPLDIKVIDTREHPPGREQLPSSVELCSGQWQMDWLMTADMIVSSPGIALATPQLQQAAEAGIEIVGDIELFARAVDKPVVAITGSNGKSTVTSLVGEMAKEAGIDVGVGGNIGFAALDMLAQDHDLYVLELSSFQLETTSNLALKAAAYLNLSEDHMDRYPGGLAQYSAAKMRIFNHAELAVFNREDLATKPATDGCELALVSFGLNAGNADSTERYGLVEHCGEEWLAVAGEPVMPSNEIALVGRHNVANSLAALALADAAGIDREAACRALRRYNGLAHRCQLVAEQHGVKWVNDSKATNLASTLAALNGLQLDGKLHLLVGGDGKGADFSELAPVLATLDTQLYCFGRDGFQFAPLVPNPVMVETMAQAMSQAAQTASAGDMILLSPACASFDQFANFMVRGDMFVELAQSLQHQVGKDS</sequence>
<dbReference type="EC" id="6.3.2.9" evidence="7 8"/>
<dbReference type="SUPFAM" id="SSF51984">
    <property type="entry name" value="MurCD N-terminal domain"/>
    <property type="match status" value="1"/>
</dbReference>
<dbReference type="GO" id="GO:0008360">
    <property type="term" value="P:regulation of cell shape"/>
    <property type="evidence" value="ECO:0007669"/>
    <property type="project" value="UniProtKB-KW"/>
</dbReference>
<dbReference type="EMBL" id="JWLZ01000059">
    <property type="protein sequence ID" value="KHT64610.1"/>
    <property type="molecule type" value="Genomic_DNA"/>
</dbReference>
<feature type="binding site" evidence="7">
    <location>
        <begin position="115"/>
        <end position="121"/>
    </location>
    <ligand>
        <name>ATP</name>
        <dbReference type="ChEBI" id="CHEBI:30616"/>
    </ligand>
</feature>
<comment type="catalytic activity">
    <reaction evidence="7 8">
        <text>UDP-N-acetyl-alpha-D-muramoyl-L-alanine + D-glutamate + ATP = UDP-N-acetyl-alpha-D-muramoyl-L-alanyl-D-glutamate + ADP + phosphate + H(+)</text>
        <dbReference type="Rhea" id="RHEA:16429"/>
        <dbReference type="ChEBI" id="CHEBI:15378"/>
        <dbReference type="ChEBI" id="CHEBI:29986"/>
        <dbReference type="ChEBI" id="CHEBI:30616"/>
        <dbReference type="ChEBI" id="CHEBI:43474"/>
        <dbReference type="ChEBI" id="CHEBI:83898"/>
        <dbReference type="ChEBI" id="CHEBI:83900"/>
        <dbReference type="ChEBI" id="CHEBI:456216"/>
        <dbReference type="EC" id="6.3.2.9"/>
    </reaction>
</comment>
<comment type="subcellular location">
    <subcellularLocation>
        <location evidence="1 7 8">Cytoplasm</location>
    </subcellularLocation>
</comment>
<keyword evidence="6 7" id="KW-0067">ATP-binding</keyword>
<dbReference type="PANTHER" id="PTHR43692:SF1">
    <property type="entry name" value="UDP-N-ACETYLMURAMOYLALANINE--D-GLUTAMATE LIGASE"/>
    <property type="match status" value="1"/>
</dbReference>
<dbReference type="InterPro" id="IPR013221">
    <property type="entry name" value="Mur_ligase_cen"/>
</dbReference>
<comment type="caution">
    <text evidence="11">The sequence shown here is derived from an EMBL/GenBank/DDBJ whole genome shotgun (WGS) entry which is preliminary data.</text>
</comment>
<dbReference type="UniPathway" id="UPA00219"/>
<feature type="domain" description="Mur ligase central" evidence="10">
    <location>
        <begin position="113"/>
        <end position="290"/>
    </location>
</feature>
<dbReference type="Proteomes" id="UP000031278">
    <property type="component" value="Unassembled WGS sequence"/>
</dbReference>
<keyword evidence="4 7" id="KW-0436">Ligase</keyword>
<dbReference type="SUPFAM" id="SSF53244">
    <property type="entry name" value="MurD-like peptide ligases, peptide-binding domain"/>
    <property type="match status" value="1"/>
</dbReference>
<name>A0A0B9GIJ7_9GAMM</name>
<evidence type="ECO:0000259" key="10">
    <source>
        <dbReference type="Pfam" id="PF08245"/>
    </source>
</evidence>
<organism evidence="11 12">
    <name type="scientific">Photobacterium gaetbulicola</name>
    <dbReference type="NCBI Taxonomy" id="1295392"/>
    <lineage>
        <taxon>Bacteria</taxon>
        <taxon>Pseudomonadati</taxon>
        <taxon>Pseudomonadota</taxon>
        <taxon>Gammaproteobacteria</taxon>
        <taxon>Vibrionales</taxon>
        <taxon>Vibrionaceae</taxon>
        <taxon>Photobacterium</taxon>
    </lineage>
</organism>
<dbReference type="HAMAP" id="MF_00639">
    <property type="entry name" value="MurD"/>
    <property type="match status" value="1"/>
</dbReference>
<keyword evidence="7 8" id="KW-0131">Cell cycle</keyword>
<reference evidence="11 12" key="1">
    <citation type="submission" date="2014-12" db="EMBL/GenBank/DDBJ databases">
        <title>Genome sequencing of Photobacterium gaetbulicola AD005a.</title>
        <authorList>
            <person name="Adrian T.G.S."/>
            <person name="Chan K.G."/>
        </authorList>
    </citation>
    <scope>NUCLEOTIDE SEQUENCE [LARGE SCALE GENOMIC DNA]</scope>
    <source>
        <strain evidence="11 12">AD005a</strain>
    </source>
</reference>
<dbReference type="AlphaFoldDB" id="A0A0B9GIJ7"/>
<keyword evidence="7 8" id="KW-0573">Peptidoglycan synthesis</keyword>
<dbReference type="InterPro" id="IPR036565">
    <property type="entry name" value="Mur-like_cat_sf"/>
</dbReference>
<dbReference type="Pfam" id="PF02875">
    <property type="entry name" value="Mur_ligase_C"/>
    <property type="match status" value="1"/>
</dbReference>
<keyword evidence="5 7" id="KW-0547">Nucleotide-binding</keyword>
<dbReference type="Gene3D" id="3.40.50.720">
    <property type="entry name" value="NAD(P)-binding Rossmann-like Domain"/>
    <property type="match status" value="1"/>
</dbReference>
<dbReference type="SUPFAM" id="SSF53623">
    <property type="entry name" value="MurD-like peptide ligases, catalytic domain"/>
    <property type="match status" value="1"/>
</dbReference>
<dbReference type="PANTHER" id="PTHR43692">
    <property type="entry name" value="UDP-N-ACETYLMURAMOYLALANINE--D-GLUTAMATE LIGASE"/>
    <property type="match status" value="1"/>
</dbReference>
<dbReference type="InterPro" id="IPR004101">
    <property type="entry name" value="Mur_ligase_C"/>
</dbReference>
<proteinExistence type="inferred from homology"/>
<dbReference type="Pfam" id="PF08245">
    <property type="entry name" value="Mur_ligase_M"/>
    <property type="match status" value="1"/>
</dbReference>
<dbReference type="Pfam" id="PF21799">
    <property type="entry name" value="MurD-like_N"/>
    <property type="match status" value="1"/>
</dbReference>
<comment type="similarity">
    <text evidence="7">Belongs to the MurCDEF family.</text>
</comment>
<evidence type="ECO:0000313" key="12">
    <source>
        <dbReference type="Proteomes" id="UP000031278"/>
    </source>
</evidence>
<dbReference type="NCBIfam" id="TIGR01087">
    <property type="entry name" value="murD"/>
    <property type="match status" value="1"/>
</dbReference>
<dbReference type="Gene3D" id="3.40.1190.10">
    <property type="entry name" value="Mur-like, catalytic domain"/>
    <property type="match status" value="1"/>
</dbReference>
<evidence type="ECO:0000256" key="2">
    <source>
        <dbReference type="ARBA" id="ARBA00004752"/>
    </source>
</evidence>
<keyword evidence="3 7" id="KW-0963">Cytoplasm</keyword>
<dbReference type="GO" id="GO:0005524">
    <property type="term" value="F:ATP binding"/>
    <property type="evidence" value="ECO:0007669"/>
    <property type="project" value="UniProtKB-UniRule"/>
</dbReference>
<evidence type="ECO:0000256" key="4">
    <source>
        <dbReference type="ARBA" id="ARBA00022598"/>
    </source>
</evidence>
<evidence type="ECO:0000256" key="6">
    <source>
        <dbReference type="ARBA" id="ARBA00022840"/>
    </source>
</evidence>
<feature type="domain" description="Mur ligase C-terminal" evidence="9">
    <location>
        <begin position="312"/>
        <end position="423"/>
    </location>
</feature>
<evidence type="ECO:0000256" key="7">
    <source>
        <dbReference type="HAMAP-Rule" id="MF_00639"/>
    </source>
</evidence>
<gene>
    <name evidence="7 11" type="primary">murD</name>
    <name evidence="11" type="ORF">RJ45_05445</name>
</gene>
<comment type="pathway">
    <text evidence="2 7 8">Cell wall biogenesis; peptidoglycan biosynthesis.</text>
</comment>
<dbReference type="GO" id="GO:0071555">
    <property type="term" value="P:cell wall organization"/>
    <property type="evidence" value="ECO:0007669"/>
    <property type="project" value="UniProtKB-KW"/>
</dbReference>
<dbReference type="InterPro" id="IPR036615">
    <property type="entry name" value="Mur_ligase_C_dom_sf"/>
</dbReference>
<dbReference type="RefSeq" id="WP_039459286.1">
    <property type="nucleotide sequence ID" value="NZ_JWLZ01000059.1"/>
</dbReference>
<dbReference type="GO" id="GO:0051301">
    <property type="term" value="P:cell division"/>
    <property type="evidence" value="ECO:0007669"/>
    <property type="project" value="UniProtKB-KW"/>
</dbReference>
<dbReference type="GO" id="GO:0009252">
    <property type="term" value="P:peptidoglycan biosynthetic process"/>
    <property type="evidence" value="ECO:0007669"/>
    <property type="project" value="UniProtKB-UniRule"/>
</dbReference>
<evidence type="ECO:0000256" key="3">
    <source>
        <dbReference type="ARBA" id="ARBA00022490"/>
    </source>
</evidence>